<evidence type="ECO:0000313" key="8">
    <source>
        <dbReference type="EMBL" id="VDM46870.1"/>
    </source>
</evidence>
<evidence type="ECO:0000256" key="6">
    <source>
        <dbReference type="SAM" id="SignalP"/>
    </source>
</evidence>
<dbReference type="SUPFAM" id="SSF57625">
    <property type="entry name" value="Invertebrate chitin-binding proteins"/>
    <property type="match status" value="1"/>
</dbReference>
<dbReference type="SMART" id="SM00494">
    <property type="entry name" value="ChtBD2"/>
    <property type="match status" value="2"/>
</dbReference>
<dbReference type="EMBL" id="UYWY01022942">
    <property type="protein sequence ID" value="VDM46870.1"/>
    <property type="molecule type" value="Genomic_DNA"/>
</dbReference>
<organism evidence="9 10">
    <name type="scientific">Toxocara canis</name>
    <name type="common">Canine roundworm</name>
    <dbReference type="NCBI Taxonomy" id="6265"/>
    <lineage>
        <taxon>Eukaryota</taxon>
        <taxon>Metazoa</taxon>
        <taxon>Ecdysozoa</taxon>
        <taxon>Nematoda</taxon>
        <taxon>Chromadorea</taxon>
        <taxon>Rhabditida</taxon>
        <taxon>Spirurina</taxon>
        <taxon>Ascaridomorpha</taxon>
        <taxon>Ascaridoidea</taxon>
        <taxon>Toxocaridae</taxon>
        <taxon>Toxocara</taxon>
    </lineage>
</organism>
<dbReference type="PANTHER" id="PTHR23301">
    <property type="entry name" value="CHITIN BINDING PERITROPHIN-A"/>
    <property type="match status" value="1"/>
</dbReference>
<gene>
    <name evidence="8" type="ORF">TCNE_LOCUS15549</name>
</gene>
<feature type="chain" id="PRO_5044553596" evidence="6">
    <location>
        <begin position="19"/>
        <end position="305"/>
    </location>
</feature>
<evidence type="ECO:0000256" key="2">
    <source>
        <dbReference type="ARBA" id="ARBA00022729"/>
    </source>
</evidence>
<dbReference type="PANTHER" id="PTHR23301:SF0">
    <property type="entry name" value="CHITIN-BINDING TYPE-2 DOMAIN-CONTAINING PROTEIN-RELATED"/>
    <property type="match status" value="1"/>
</dbReference>
<dbReference type="AlphaFoldDB" id="A0A183V479"/>
<dbReference type="InterPro" id="IPR036508">
    <property type="entry name" value="Chitin-bd_dom_sf"/>
</dbReference>
<evidence type="ECO:0000256" key="3">
    <source>
        <dbReference type="ARBA" id="ARBA00022737"/>
    </source>
</evidence>
<evidence type="ECO:0000259" key="7">
    <source>
        <dbReference type="PROSITE" id="PS50940"/>
    </source>
</evidence>
<feature type="signal peptide" evidence="6">
    <location>
        <begin position="1"/>
        <end position="18"/>
    </location>
</feature>
<accession>A0A183V479</accession>
<evidence type="ECO:0000256" key="4">
    <source>
        <dbReference type="ARBA" id="ARBA00023157"/>
    </source>
</evidence>
<dbReference type="Proteomes" id="UP000050794">
    <property type="component" value="Unassembled WGS sequence"/>
</dbReference>
<keyword evidence="4" id="KW-1015">Disulfide bond</keyword>
<keyword evidence="2 6" id="KW-0732">Signal</keyword>
<keyword evidence="5" id="KW-0325">Glycoprotein</keyword>
<dbReference type="PROSITE" id="PS50940">
    <property type="entry name" value="CHIT_BIND_II"/>
    <property type="match status" value="1"/>
</dbReference>
<name>A0A183V479_TOXCA</name>
<evidence type="ECO:0000256" key="5">
    <source>
        <dbReference type="ARBA" id="ARBA00023180"/>
    </source>
</evidence>
<keyword evidence="9" id="KW-1185">Reference proteome</keyword>
<dbReference type="WBParaSite" id="TCNE_0001555001-mRNA-1">
    <property type="protein sequence ID" value="TCNE_0001555001-mRNA-1"/>
    <property type="gene ID" value="TCNE_0001555001"/>
</dbReference>
<dbReference type="InterPro" id="IPR051940">
    <property type="entry name" value="Chitin_bind-dev_reg"/>
</dbReference>
<dbReference type="InterPro" id="IPR002557">
    <property type="entry name" value="Chitin-bd_dom"/>
</dbReference>
<keyword evidence="3" id="KW-0677">Repeat</keyword>
<proteinExistence type="predicted"/>
<dbReference type="GO" id="GO:0005576">
    <property type="term" value="C:extracellular region"/>
    <property type="evidence" value="ECO:0007669"/>
    <property type="project" value="InterPro"/>
</dbReference>
<feature type="domain" description="Chitin-binding type-2" evidence="7">
    <location>
        <begin position="144"/>
        <end position="198"/>
    </location>
</feature>
<evidence type="ECO:0000313" key="9">
    <source>
        <dbReference type="Proteomes" id="UP000050794"/>
    </source>
</evidence>
<evidence type="ECO:0000256" key="1">
    <source>
        <dbReference type="ARBA" id="ARBA00022669"/>
    </source>
</evidence>
<sequence>MFAWLAVYYTFTVVAVQSRRDASDQHPFPLLPPFPVDSKPYYGGVSSTFTETCASLPNGWMIPNGHCQRFFMVCVNGIGKPTDCYQIVQTTYPNIFNPADWVFDETRKRCTRRTRCSESGSPALAMPAPSLLPTTTTATLFAVPEKCAPGVIYPIGRCNNTFVQCSPRGIPVSFSCPSNFLFDSSVMACLSVVAGCPRPSTPTLRMLEDVERAWDEERNAVAERTNRVEEKQYPSVSQHISAFYKHVDLSHAGRQPVQDTFSAYSHPWYMRPRADTPRFNTFVPSHFRRLQQQYGVFDAFNGQHF</sequence>
<reference evidence="10" key="1">
    <citation type="submission" date="2016-06" db="UniProtKB">
        <authorList>
            <consortium name="WormBaseParasite"/>
        </authorList>
    </citation>
    <scope>IDENTIFICATION</scope>
</reference>
<dbReference type="Pfam" id="PF01607">
    <property type="entry name" value="CBM_14"/>
    <property type="match status" value="1"/>
</dbReference>
<dbReference type="GO" id="GO:0008061">
    <property type="term" value="F:chitin binding"/>
    <property type="evidence" value="ECO:0007669"/>
    <property type="project" value="UniProtKB-KW"/>
</dbReference>
<evidence type="ECO:0000313" key="10">
    <source>
        <dbReference type="WBParaSite" id="TCNE_0001555001-mRNA-1"/>
    </source>
</evidence>
<keyword evidence="1" id="KW-0147">Chitin-binding</keyword>
<reference evidence="8 9" key="2">
    <citation type="submission" date="2018-11" db="EMBL/GenBank/DDBJ databases">
        <authorList>
            <consortium name="Pathogen Informatics"/>
        </authorList>
    </citation>
    <scope>NUCLEOTIDE SEQUENCE [LARGE SCALE GENOMIC DNA]</scope>
</reference>
<protein>
    <submittedName>
        <fullName evidence="10">Chitin-binding type-2 domain-containing protein</fullName>
    </submittedName>
</protein>